<accession>A0A6A6JU54</accession>
<dbReference type="Gene3D" id="2.30.29.30">
    <property type="entry name" value="Pleckstrin-homology domain (PH domain)/Phosphotyrosine-binding domain (PTB)"/>
    <property type="match status" value="1"/>
</dbReference>
<feature type="compositionally biased region" description="Acidic residues" evidence="5">
    <location>
        <begin position="179"/>
        <end position="190"/>
    </location>
</feature>
<dbReference type="GeneID" id="54548390"/>
<name>A0A6A6JU54_WESOR</name>
<evidence type="ECO:0000313" key="6">
    <source>
        <dbReference type="EMBL" id="KAF2279907.1"/>
    </source>
</evidence>
<evidence type="ECO:0008006" key="8">
    <source>
        <dbReference type="Google" id="ProtNLM"/>
    </source>
</evidence>
<dbReference type="EMBL" id="ML986485">
    <property type="protein sequence ID" value="KAF2279907.1"/>
    <property type="molecule type" value="Genomic_DNA"/>
</dbReference>
<evidence type="ECO:0000256" key="5">
    <source>
        <dbReference type="SAM" id="MobiDB-lite"/>
    </source>
</evidence>
<dbReference type="PANTHER" id="PTHR21399">
    <property type="entry name" value="CHLORIDE CONDUCTANCE REGULATORY PROTEIN ICLN"/>
    <property type="match status" value="1"/>
</dbReference>
<keyword evidence="7" id="KW-1185">Reference proteome</keyword>
<reference evidence="6" key="1">
    <citation type="journal article" date="2020" name="Stud. Mycol.">
        <title>101 Dothideomycetes genomes: a test case for predicting lifestyles and emergence of pathogens.</title>
        <authorList>
            <person name="Haridas S."/>
            <person name="Albert R."/>
            <person name="Binder M."/>
            <person name="Bloem J."/>
            <person name="Labutti K."/>
            <person name="Salamov A."/>
            <person name="Andreopoulos B."/>
            <person name="Baker S."/>
            <person name="Barry K."/>
            <person name="Bills G."/>
            <person name="Bluhm B."/>
            <person name="Cannon C."/>
            <person name="Castanera R."/>
            <person name="Culley D."/>
            <person name="Daum C."/>
            <person name="Ezra D."/>
            <person name="Gonzalez J."/>
            <person name="Henrissat B."/>
            <person name="Kuo A."/>
            <person name="Liang C."/>
            <person name="Lipzen A."/>
            <person name="Lutzoni F."/>
            <person name="Magnuson J."/>
            <person name="Mondo S."/>
            <person name="Nolan M."/>
            <person name="Ohm R."/>
            <person name="Pangilinan J."/>
            <person name="Park H.-J."/>
            <person name="Ramirez L."/>
            <person name="Alfaro M."/>
            <person name="Sun H."/>
            <person name="Tritt A."/>
            <person name="Yoshinaga Y."/>
            <person name="Zwiers L.-H."/>
            <person name="Turgeon B."/>
            <person name="Goodwin S."/>
            <person name="Spatafora J."/>
            <person name="Crous P."/>
            <person name="Grigoriev I."/>
        </authorList>
    </citation>
    <scope>NUCLEOTIDE SEQUENCE</scope>
    <source>
        <strain evidence="6">CBS 379.55</strain>
    </source>
</reference>
<keyword evidence="4" id="KW-0539">Nucleus</keyword>
<dbReference type="Pfam" id="PF03517">
    <property type="entry name" value="Voldacs"/>
    <property type="match status" value="1"/>
</dbReference>
<feature type="region of interest" description="Disordered" evidence="5">
    <location>
        <begin position="1"/>
        <end position="25"/>
    </location>
</feature>
<protein>
    <recommendedName>
        <fullName evidence="8">Benzoylformate decarboxylase</fullName>
    </recommendedName>
</protein>
<dbReference type="OrthoDB" id="19714at2759"/>
<dbReference type="PANTHER" id="PTHR21399:SF0">
    <property type="entry name" value="METHYLOSOME SUBUNIT PICLN"/>
    <property type="match status" value="1"/>
</dbReference>
<evidence type="ECO:0000256" key="4">
    <source>
        <dbReference type="ARBA" id="ARBA00023242"/>
    </source>
</evidence>
<dbReference type="GO" id="GO:0005681">
    <property type="term" value="C:spliceosomal complex"/>
    <property type="evidence" value="ECO:0007669"/>
    <property type="project" value="TreeGrafter"/>
</dbReference>
<dbReference type="GO" id="GO:0000387">
    <property type="term" value="P:spliceosomal snRNP assembly"/>
    <property type="evidence" value="ECO:0007669"/>
    <property type="project" value="TreeGrafter"/>
</dbReference>
<evidence type="ECO:0000313" key="7">
    <source>
        <dbReference type="Proteomes" id="UP000800097"/>
    </source>
</evidence>
<feature type="region of interest" description="Disordered" evidence="5">
    <location>
        <begin position="172"/>
        <end position="261"/>
    </location>
</feature>
<sequence length="261" mass="28510">MALRHLDSAPKEEEFTPLQEHQEQTPSTFFGSKPVLYAHYSNLTLAISTSGLQLDPAIAKFAASADEQAAEGDSLIRDVDIWVSSRDVTLFQQTPAATGVSITYPQISLHATMKYKSQIEALLMKLCLTDIETVNSEEEIETLDIVVLPPNFASEPDTTCIKEIFTAMNACADLHPDPDDSEEGDQEDETAPGATGWITADNMGEYLDEDGNFKGHIYGDAEESEQLGPGAGTVRPREEEADEHTNGVNGEDGETKWQRTG</sequence>
<keyword evidence="3" id="KW-0963">Cytoplasm</keyword>
<dbReference type="InterPro" id="IPR039924">
    <property type="entry name" value="ICln/Lot5/Saf5"/>
</dbReference>
<evidence type="ECO:0000256" key="2">
    <source>
        <dbReference type="ARBA" id="ARBA00004496"/>
    </source>
</evidence>
<dbReference type="GO" id="GO:0005829">
    <property type="term" value="C:cytosol"/>
    <property type="evidence" value="ECO:0007669"/>
    <property type="project" value="TreeGrafter"/>
</dbReference>
<gene>
    <name evidence="6" type="ORF">EI97DRAFT_370050</name>
</gene>
<dbReference type="AlphaFoldDB" id="A0A6A6JU54"/>
<comment type="subcellular location">
    <subcellularLocation>
        <location evidence="2">Cytoplasm</location>
    </subcellularLocation>
    <subcellularLocation>
        <location evidence="1">Nucleus</location>
    </subcellularLocation>
</comment>
<dbReference type="RefSeq" id="XP_033657446.1">
    <property type="nucleotide sequence ID" value="XM_033795215.1"/>
</dbReference>
<dbReference type="Proteomes" id="UP000800097">
    <property type="component" value="Unassembled WGS sequence"/>
</dbReference>
<evidence type="ECO:0000256" key="1">
    <source>
        <dbReference type="ARBA" id="ARBA00004123"/>
    </source>
</evidence>
<proteinExistence type="predicted"/>
<feature type="compositionally biased region" description="Basic and acidic residues" evidence="5">
    <location>
        <begin position="1"/>
        <end position="14"/>
    </location>
</feature>
<evidence type="ECO:0000256" key="3">
    <source>
        <dbReference type="ARBA" id="ARBA00022490"/>
    </source>
</evidence>
<dbReference type="GO" id="GO:0034715">
    <property type="term" value="C:pICln-Sm protein complex"/>
    <property type="evidence" value="ECO:0007669"/>
    <property type="project" value="TreeGrafter"/>
</dbReference>
<organism evidence="6 7">
    <name type="scientific">Westerdykella ornata</name>
    <dbReference type="NCBI Taxonomy" id="318751"/>
    <lineage>
        <taxon>Eukaryota</taxon>
        <taxon>Fungi</taxon>
        <taxon>Dikarya</taxon>
        <taxon>Ascomycota</taxon>
        <taxon>Pezizomycotina</taxon>
        <taxon>Dothideomycetes</taxon>
        <taxon>Pleosporomycetidae</taxon>
        <taxon>Pleosporales</taxon>
        <taxon>Sporormiaceae</taxon>
        <taxon>Westerdykella</taxon>
    </lineage>
</organism>
<dbReference type="GO" id="GO:0045292">
    <property type="term" value="P:mRNA cis splicing, via spliceosome"/>
    <property type="evidence" value="ECO:0007669"/>
    <property type="project" value="TreeGrafter"/>
</dbReference>
<dbReference type="InterPro" id="IPR011993">
    <property type="entry name" value="PH-like_dom_sf"/>
</dbReference>